<dbReference type="SMART" id="SM00448">
    <property type="entry name" value="REC"/>
    <property type="match status" value="1"/>
</dbReference>
<keyword evidence="2" id="KW-0805">Transcription regulation</keyword>
<evidence type="ECO:0000259" key="9">
    <source>
        <dbReference type="PROSITE" id="PS51755"/>
    </source>
</evidence>
<sequence length="285" mass="30001">MTENPAARPAPPTAPPPAQPAARILVVDDDPTVAEVVTGYLLRAGYAVDRAADGREALERAAEGRPDLVVLDLMLPEIDGLEVCRRLRVDGGGPAVVMLTAKGEESERILGLELGADDYVTKPFSPRELVLRIQAVLRRNAAPAPVPGGAPAGPLRAGDLALDQQARRAFRGSRELSLTQREFDLLTFLAKNPGTAFGREELMHKVWGWDFGDLSTVTVHVRRLREKVEDDPAAPVLISTVWGVGYRFDPVHPAATAGPAGPAAEPAGPAAAPTAPATTTGGASA</sequence>
<dbReference type="RefSeq" id="WP_425556259.1">
    <property type="nucleotide sequence ID" value="NZ_BAAALF010000198.1"/>
</dbReference>
<protein>
    <submittedName>
        <fullName evidence="10">Response regulator transcription factor</fullName>
    </submittedName>
</protein>
<evidence type="ECO:0000256" key="7">
    <source>
        <dbReference type="SAM" id="MobiDB-lite"/>
    </source>
</evidence>
<keyword evidence="11" id="KW-1185">Reference proteome</keyword>
<reference evidence="11" key="1">
    <citation type="journal article" date="2019" name="Int. J. Syst. Evol. Microbiol.">
        <title>The Global Catalogue of Microorganisms (GCM) 10K type strain sequencing project: providing services to taxonomists for standard genome sequencing and annotation.</title>
        <authorList>
            <consortium name="The Broad Institute Genomics Platform"/>
            <consortium name="The Broad Institute Genome Sequencing Center for Infectious Disease"/>
            <person name="Wu L."/>
            <person name="Ma J."/>
        </authorList>
    </citation>
    <scope>NUCLEOTIDE SEQUENCE [LARGE SCALE GENOMIC DNA]</scope>
    <source>
        <strain evidence="11">JCM 13004</strain>
    </source>
</reference>
<dbReference type="Pfam" id="PF00486">
    <property type="entry name" value="Trans_reg_C"/>
    <property type="match status" value="1"/>
</dbReference>
<dbReference type="PANTHER" id="PTHR48111:SF4">
    <property type="entry name" value="DNA-BINDING DUAL TRANSCRIPTIONAL REGULATOR OMPR"/>
    <property type="match status" value="1"/>
</dbReference>
<name>A0ABP4HJG8_9ACTN</name>
<dbReference type="InterPro" id="IPR001789">
    <property type="entry name" value="Sig_transdc_resp-reg_receiver"/>
</dbReference>
<feature type="domain" description="OmpR/PhoB-type" evidence="9">
    <location>
        <begin position="152"/>
        <end position="250"/>
    </location>
</feature>
<evidence type="ECO:0000259" key="8">
    <source>
        <dbReference type="PROSITE" id="PS50110"/>
    </source>
</evidence>
<feature type="region of interest" description="Disordered" evidence="7">
    <location>
        <begin position="257"/>
        <end position="285"/>
    </location>
</feature>
<evidence type="ECO:0000256" key="1">
    <source>
        <dbReference type="ARBA" id="ARBA00022553"/>
    </source>
</evidence>
<dbReference type="InterPro" id="IPR036388">
    <property type="entry name" value="WH-like_DNA-bd_sf"/>
</dbReference>
<gene>
    <name evidence="10" type="ORF">GCM10009665_67170</name>
</gene>
<dbReference type="InterPro" id="IPR011006">
    <property type="entry name" value="CheY-like_superfamily"/>
</dbReference>
<feature type="domain" description="Response regulatory" evidence="8">
    <location>
        <begin position="23"/>
        <end position="137"/>
    </location>
</feature>
<keyword evidence="1 5" id="KW-0597">Phosphoprotein</keyword>
<evidence type="ECO:0000313" key="10">
    <source>
        <dbReference type="EMBL" id="GAA1269184.1"/>
    </source>
</evidence>
<dbReference type="PROSITE" id="PS51755">
    <property type="entry name" value="OMPR_PHOB"/>
    <property type="match status" value="1"/>
</dbReference>
<dbReference type="Proteomes" id="UP001500037">
    <property type="component" value="Unassembled WGS sequence"/>
</dbReference>
<dbReference type="InterPro" id="IPR016032">
    <property type="entry name" value="Sig_transdc_resp-reg_C-effctor"/>
</dbReference>
<dbReference type="Gene3D" id="1.10.10.10">
    <property type="entry name" value="Winged helix-like DNA-binding domain superfamily/Winged helix DNA-binding domain"/>
    <property type="match status" value="1"/>
</dbReference>
<dbReference type="PANTHER" id="PTHR48111">
    <property type="entry name" value="REGULATOR OF RPOS"/>
    <property type="match status" value="1"/>
</dbReference>
<dbReference type="Gene3D" id="3.40.50.2300">
    <property type="match status" value="1"/>
</dbReference>
<dbReference type="SMART" id="SM00862">
    <property type="entry name" value="Trans_reg_C"/>
    <property type="match status" value="1"/>
</dbReference>
<dbReference type="InterPro" id="IPR039420">
    <property type="entry name" value="WalR-like"/>
</dbReference>
<organism evidence="10 11">
    <name type="scientific">Kitasatospora nipponensis</name>
    <dbReference type="NCBI Taxonomy" id="258049"/>
    <lineage>
        <taxon>Bacteria</taxon>
        <taxon>Bacillati</taxon>
        <taxon>Actinomycetota</taxon>
        <taxon>Actinomycetes</taxon>
        <taxon>Kitasatosporales</taxon>
        <taxon>Streptomycetaceae</taxon>
        <taxon>Kitasatospora</taxon>
    </lineage>
</organism>
<evidence type="ECO:0000256" key="3">
    <source>
        <dbReference type="ARBA" id="ARBA00023125"/>
    </source>
</evidence>
<accession>A0ABP4HJG8</accession>
<dbReference type="CDD" id="cd00383">
    <property type="entry name" value="trans_reg_C"/>
    <property type="match status" value="1"/>
</dbReference>
<proteinExistence type="predicted"/>
<evidence type="ECO:0000256" key="6">
    <source>
        <dbReference type="PROSITE-ProRule" id="PRU01091"/>
    </source>
</evidence>
<evidence type="ECO:0000256" key="5">
    <source>
        <dbReference type="PROSITE-ProRule" id="PRU00169"/>
    </source>
</evidence>
<evidence type="ECO:0000256" key="2">
    <source>
        <dbReference type="ARBA" id="ARBA00023015"/>
    </source>
</evidence>
<feature type="modified residue" description="4-aspartylphosphate" evidence="5">
    <location>
        <position position="72"/>
    </location>
</feature>
<feature type="DNA-binding region" description="OmpR/PhoB-type" evidence="6">
    <location>
        <begin position="152"/>
        <end position="250"/>
    </location>
</feature>
<evidence type="ECO:0000313" key="11">
    <source>
        <dbReference type="Proteomes" id="UP001500037"/>
    </source>
</evidence>
<evidence type="ECO:0000256" key="4">
    <source>
        <dbReference type="ARBA" id="ARBA00023163"/>
    </source>
</evidence>
<comment type="caution">
    <text evidence="10">The sequence shown here is derived from an EMBL/GenBank/DDBJ whole genome shotgun (WGS) entry which is preliminary data.</text>
</comment>
<keyword evidence="3 6" id="KW-0238">DNA-binding</keyword>
<dbReference type="Pfam" id="PF00072">
    <property type="entry name" value="Response_reg"/>
    <property type="match status" value="1"/>
</dbReference>
<dbReference type="Gene3D" id="6.10.250.690">
    <property type="match status" value="1"/>
</dbReference>
<dbReference type="PROSITE" id="PS50110">
    <property type="entry name" value="RESPONSE_REGULATORY"/>
    <property type="match status" value="1"/>
</dbReference>
<keyword evidence="4" id="KW-0804">Transcription</keyword>
<dbReference type="EMBL" id="BAAALF010000198">
    <property type="protein sequence ID" value="GAA1269184.1"/>
    <property type="molecule type" value="Genomic_DNA"/>
</dbReference>
<dbReference type="InterPro" id="IPR001867">
    <property type="entry name" value="OmpR/PhoB-type_DNA-bd"/>
</dbReference>
<dbReference type="SUPFAM" id="SSF52172">
    <property type="entry name" value="CheY-like"/>
    <property type="match status" value="1"/>
</dbReference>
<dbReference type="SUPFAM" id="SSF46894">
    <property type="entry name" value="C-terminal effector domain of the bipartite response regulators"/>
    <property type="match status" value="1"/>
</dbReference>